<dbReference type="Proteomes" id="UP000187412">
    <property type="component" value="Unassembled WGS sequence"/>
</dbReference>
<reference evidence="1 2" key="1">
    <citation type="submission" date="2016-10" db="EMBL/GenBank/DDBJ databases">
        <title>Paenibacillus species isolates.</title>
        <authorList>
            <person name="Beno S.M."/>
        </authorList>
    </citation>
    <scope>NUCLEOTIDE SEQUENCE [LARGE SCALE GENOMIC DNA]</scope>
    <source>
        <strain evidence="1 2">FSL H7-0744</strain>
    </source>
</reference>
<sequence length="352" mass="41065">MGESCSYIETGECENRNCEVNLFLNKFINRLYKTDLRHIGFKCLDNTGTEGKRPEISFIYEGQNIVIEAKTLYGQAINTVSSFTKIIGGLIEDISCKNKKTRKKLNKKKSELIGVKLTFDETILSLSRILNSKDDNSEKEDLISRVLSAAYNEVTSMEKRNVEFGNVTLDVSKYSKHKFDKKLKEVKRNLYSRPEIGEMEDINIIESEWVQHPIRTEEYIRTNEKKLNFSIHFIDPSNGIELDCSVLGSTFLTQTKHLNETIKSAEDKFKNYGSDYKKILFFNNSFYRIMNGNINDGYGELIREIRNIVERSTIDEVWIEYTEAHIKEDHYDYIETVSNQRKGYERIYPYEV</sequence>
<dbReference type="EMBL" id="MPTB01000103">
    <property type="protein sequence ID" value="OMD35019.1"/>
    <property type="molecule type" value="Genomic_DNA"/>
</dbReference>
<evidence type="ECO:0008006" key="3">
    <source>
        <dbReference type="Google" id="ProtNLM"/>
    </source>
</evidence>
<proteinExistence type="predicted"/>
<evidence type="ECO:0000313" key="2">
    <source>
        <dbReference type="Proteomes" id="UP000187412"/>
    </source>
</evidence>
<gene>
    <name evidence="1" type="ORF">BSK56_33320</name>
</gene>
<dbReference type="RefSeq" id="WP_076114633.1">
    <property type="nucleotide sequence ID" value="NZ_MPTB01000103.1"/>
</dbReference>
<protein>
    <recommendedName>
        <fullName evidence="3">Anti-bacteriophage protein A/HamA C-terminal domain-containing protein</fullName>
    </recommendedName>
</protein>
<accession>A0ABX3GUI4</accession>
<evidence type="ECO:0000313" key="1">
    <source>
        <dbReference type="EMBL" id="OMD35019.1"/>
    </source>
</evidence>
<name>A0ABX3GUI4_PAEBO</name>
<organism evidence="1 2">
    <name type="scientific">Paenibacillus borealis</name>
    <dbReference type="NCBI Taxonomy" id="160799"/>
    <lineage>
        <taxon>Bacteria</taxon>
        <taxon>Bacillati</taxon>
        <taxon>Bacillota</taxon>
        <taxon>Bacilli</taxon>
        <taxon>Bacillales</taxon>
        <taxon>Paenibacillaceae</taxon>
        <taxon>Paenibacillus</taxon>
    </lineage>
</organism>
<keyword evidence="2" id="KW-1185">Reference proteome</keyword>
<comment type="caution">
    <text evidence="1">The sequence shown here is derived from an EMBL/GenBank/DDBJ whole genome shotgun (WGS) entry which is preliminary data.</text>
</comment>